<keyword evidence="1" id="KW-0472">Membrane</keyword>
<keyword evidence="1" id="KW-0812">Transmembrane</keyword>
<comment type="caution">
    <text evidence="2">The sequence shown here is derived from an EMBL/GenBank/DDBJ whole genome shotgun (WGS) entry which is preliminary data.</text>
</comment>
<feature type="transmembrane region" description="Helical" evidence="1">
    <location>
        <begin position="19"/>
        <end position="38"/>
    </location>
</feature>
<feature type="transmembrane region" description="Helical" evidence="1">
    <location>
        <begin position="44"/>
        <end position="63"/>
    </location>
</feature>
<proteinExistence type="predicted"/>
<dbReference type="AlphaFoldDB" id="A0A849ABR0"/>
<evidence type="ECO:0000313" key="2">
    <source>
        <dbReference type="EMBL" id="NNG37026.1"/>
    </source>
</evidence>
<keyword evidence="3" id="KW-1185">Reference proteome</keyword>
<organism evidence="2 3">
    <name type="scientific">Nakamurella aerolata</name>
    <dbReference type="NCBI Taxonomy" id="1656892"/>
    <lineage>
        <taxon>Bacteria</taxon>
        <taxon>Bacillati</taxon>
        <taxon>Actinomycetota</taxon>
        <taxon>Actinomycetes</taxon>
        <taxon>Nakamurellales</taxon>
        <taxon>Nakamurellaceae</taxon>
        <taxon>Nakamurella</taxon>
    </lineage>
</organism>
<sequence length="178" mass="19444">MSTTDGAVVARYDRQLRPLIWGIVIASLIEAVALTLLLHRWPVIAWIHVAVCVLGLGFTWWSLRGYRNNPHTLQDNTLHLRYGRRIDVPVALDAIAAATATLRDAGTKTIGFTENTDGSADLTLGVAGVANATLRLERPIEVTIGKHGTRTVGRIHFRADDPNPLLRAINERANVVTG</sequence>
<evidence type="ECO:0008006" key="4">
    <source>
        <dbReference type="Google" id="ProtNLM"/>
    </source>
</evidence>
<evidence type="ECO:0000313" key="3">
    <source>
        <dbReference type="Proteomes" id="UP000562984"/>
    </source>
</evidence>
<reference evidence="2 3" key="1">
    <citation type="submission" date="2020-05" db="EMBL/GenBank/DDBJ databases">
        <title>Nakamurella sp. DB0629 isolated from air conditioner.</title>
        <authorList>
            <person name="Kim D.H."/>
            <person name="Kim D.-U."/>
        </authorList>
    </citation>
    <scope>NUCLEOTIDE SEQUENCE [LARGE SCALE GENOMIC DNA]</scope>
    <source>
        <strain evidence="2 3">DB0629</strain>
    </source>
</reference>
<dbReference type="RefSeq" id="WP_171200721.1">
    <property type="nucleotide sequence ID" value="NZ_JABEND010000009.1"/>
</dbReference>
<dbReference type="Proteomes" id="UP000562984">
    <property type="component" value="Unassembled WGS sequence"/>
</dbReference>
<keyword evidence="1" id="KW-1133">Transmembrane helix</keyword>
<name>A0A849ABR0_9ACTN</name>
<evidence type="ECO:0000256" key="1">
    <source>
        <dbReference type="SAM" id="Phobius"/>
    </source>
</evidence>
<protein>
    <recommendedName>
        <fullName evidence="4">DUF304 domain-containing protein</fullName>
    </recommendedName>
</protein>
<gene>
    <name evidence="2" type="ORF">HKD39_15175</name>
</gene>
<dbReference type="EMBL" id="JABEND010000009">
    <property type="protein sequence ID" value="NNG37026.1"/>
    <property type="molecule type" value="Genomic_DNA"/>
</dbReference>
<accession>A0A849ABR0</accession>